<keyword evidence="2" id="KW-0547">Nucleotide-binding</keyword>
<dbReference type="NCBIfam" id="TIGR00442">
    <property type="entry name" value="hisS"/>
    <property type="match status" value="1"/>
</dbReference>
<dbReference type="InterPro" id="IPR041715">
    <property type="entry name" value="HisRS-like_core"/>
</dbReference>
<keyword evidence="2" id="KW-0963">Cytoplasm</keyword>
<comment type="subunit">
    <text evidence="2">Homodimer.</text>
</comment>
<evidence type="ECO:0000256" key="1">
    <source>
        <dbReference type="ARBA" id="ARBA00008226"/>
    </source>
</evidence>
<dbReference type="InterPro" id="IPR015807">
    <property type="entry name" value="His-tRNA-ligase"/>
</dbReference>
<dbReference type="SUPFAM" id="SSF55681">
    <property type="entry name" value="Class II aaRS and biotin synthetases"/>
    <property type="match status" value="1"/>
</dbReference>
<dbReference type="InterPro" id="IPR045864">
    <property type="entry name" value="aa-tRNA-synth_II/BPL/LPL"/>
</dbReference>
<dbReference type="InterPro" id="IPR006195">
    <property type="entry name" value="aa-tRNA-synth_II"/>
</dbReference>
<dbReference type="Gene3D" id="3.30.930.10">
    <property type="entry name" value="Bira Bifunctional Protein, Domain 2"/>
    <property type="match status" value="1"/>
</dbReference>
<dbReference type="HAMAP" id="MF_00127">
    <property type="entry name" value="His_tRNA_synth"/>
    <property type="match status" value="1"/>
</dbReference>
<evidence type="ECO:0000256" key="2">
    <source>
        <dbReference type="HAMAP-Rule" id="MF_00127"/>
    </source>
</evidence>
<sequence>MRRARRFGGRAGEIAAEREMNAMEIKAPRGVRDILPEESWKWAYVVNTAARTMADFGFSEVHLPLFEQTELFARGVGDTTDIVEKEMYTFTDRGGRSLTLRPEGTASMVRAAVENGLCAQGTAAKLWCWGPMFRYERPQKGRYRQFYQIDAEYLGVAGPMADVETIDLSAELFRRLGMKNLEVVINSVGCPRCRPVYREALLQHFQARRGELCETCLERMDRNPLRILDCKEPGCGTVADAAPAIYESLCDECRSHFEEVRSGLERLSFRYRLDKRLVRGLDYYTKTAYEILSGDLGAQNAVCGGGRYDNLSEAIGGPRLPGVGFACGLDRIVLVMEQQGCTFGRRPQARAYVAALDGASRGRPRSWPTSCGARASQRNRTRRTEASRRR</sequence>
<feature type="binding site" evidence="3">
    <location>
        <begin position="103"/>
        <end position="105"/>
    </location>
    <ligand>
        <name>L-histidine</name>
        <dbReference type="ChEBI" id="CHEBI:57595"/>
    </ligand>
</feature>
<reference evidence="6 7" key="2">
    <citation type="submission" date="2010-03" db="EMBL/GenBank/DDBJ databases">
        <authorList>
            <person name="Pajon A."/>
        </authorList>
    </citation>
    <scope>NUCLEOTIDE SEQUENCE [LARGE SCALE GENOMIC DNA]</scope>
    <source>
        <strain evidence="6 7">SGP1</strain>
    </source>
</reference>
<keyword evidence="7" id="KW-1185">Reference proteome</keyword>
<keyword evidence="2" id="KW-0067">ATP-binding</keyword>
<feature type="domain" description="Aminoacyl-transfer RNA synthetases class-II family profile" evidence="5">
    <location>
        <begin position="45"/>
        <end position="347"/>
    </location>
</feature>
<dbReference type="Pfam" id="PF13393">
    <property type="entry name" value="tRNA-synt_His"/>
    <property type="match status" value="1"/>
</dbReference>
<organism evidence="6 7">
    <name type="scientific">Fretibacterium fastidiosum</name>
    <dbReference type="NCBI Taxonomy" id="651822"/>
    <lineage>
        <taxon>Bacteria</taxon>
        <taxon>Thermotogati</taxon>
        <taxon>Synergistota</taxon>
        <taxon>Synergistia</taxon>
        <taxon>Synergistales</taxon>
        <taxon>Aminobacteriaceae</taxon>
        <taxon>Fretibacterium</taxon>
    </lineage>
</organism>
<dbReference type="GO" id="GO:0006427">
    <property type="term" value="P:histidyl-tRNA aminoacylation"/>
    <property type="evidence" value="ECO:0007669"/>
    <property type="project" value="UniProtKB-UniRule"/>
</dbReference>
<dbReference type="GO" id="GO:0005524">
    <property type="term" value="F:ATP binding"/>
    <property type="evidence" value="ECO:0007669"/>
    <property type="project" value="UniProtKB-UniRule"/>
</dbReference>
<evidence type="ECO:0000256" key="3">
    <source>
        <dbReference type="PIRSR" id="PIRSR001549-1"/>
    </source>
</evidence>
<feature type="binding site" evidence="3">
    <location>
        <position position="134"/>
    </location>
    <ligand>
        <name>L-histidine</name>
        <dbReference type="ChEBI" id="CHEBI:57595"/>
    </ligand>
</feature>
<dbReference type="GO" id="GO:0005737">
    <property type="term" value="C:cytoplasm"/>
    <property type="evidence" value="ECO:0007669"/>
    <property type="project" value="UniProtKB-SubCell"/>
</dbReference>
<dbReference type="PROSITE" id="PS50862">
    <property type="entry name" value="AA_TRNA_LIGASE_II"/>
    <property type="match status" value="1"/>
</dbReference>
<reference evidence="7" key="1">
    <citation type="submission" date="2010-03" db="EMBL/GenBank/DDBJ databases">
        <title>The genome sequence of Synergistetes sp. SGP1.</title>
        <authorList>
            <consortium name="metaHIT consortium -- http://www.metahit.eu/"/>
            <person name="Pajon A."/>
            <person name="Turner K."/>
            <person name="Parkhill J."/>
            <person name="Wade W."/>
            <person name="Vartoukian S."/>
        </authorList>
    </citation>
    <scope>NUCLEOTIDE SEQUENCE [LARGE SCALE GENOMIC DNA]</scope>
    <source>
        <strain evidence="7">SGP1</strain>
    </source>
</reference>
<feature type="binding site" evidence="3">
    <location>
        <position position="279"/>
    </location>
    <ligand>
        <name>L-histidine</name>
        <dbReference type="ChEBI" id="CHEBI:57595"/>
    </ligand>
</feature>
<protein>
    <recommendedName>
        <fullName evidence="2">Histidine--tRNA ligase</fullName>
        <ecNumber evidence="2">6.1.1.21</ecNumber>
    </recommendedName>
    <alternativeName>
        <fullName evidence="2">Histidyl-tRNA synthetase</fullName>
        <shortName evidence="2">HisRS</shortName>
    </alternativeName>
</protein>
<dbReference type="EC" id="6.1.1.21" evidence="2"/>
<evidence type="ECO:0000313" key="6">
    <source>
        <dbReference type="EMBL" id="CBL27720.1"/>
    </source>
</evidence>
<feature type="region of interest" description="Disordered" evidence="4">
    <location>
        <begin position="360"/>
        <end position="390"/>
    </location>
</feature>
<dbReference type="Proteomes" id="UP000008957">
    <property type="component" value="Chromosome"/>
</dbReference>
<keyword evidence="2 6" id="KW-0436">Ligase</keyword>
<comment type="similarity">
    <text evidence="1 2">Belongs to the class-II aminoacyl-tRNA synthetase family.</text>
</comment>
<dbReference type="InterPro" id="IPR004516">
    <property type="entry name" value="HisRS/HisZ"/>
</dbReference>
<feature type="binding site" evidence="3">
    <location>
        <position position="152"/>
    </location>
    <ligand>
        <name>L-histidine</name>
        <dbReference type="ChEBI" id="CHEBI:57595"/>
    </ligand>
</feature>
<dbReference type="AlphaFoldDB" id="A0AB94IVE4"/>
<dbReference type="CDD" id="cd00773">
    <property type="entry name" value="HisRS-like_core"/>
    <property type="match status" value="1"/>
</dbReference>
<dbReference type="KEGG" id="sbr:SY1_01760"/>
<gene>
    <name evidence="2" type="primary">hisS</name>
    <name evidence="6" type="ORF">SY1_01760</name>
</gene>
<accession>A0AB94IVE4</accession>
<keyword evidence="2" id="KW-0648">Protein biosynthesis</keyword>
<dbReference type="PANTHER" id="PTHR43707">
    <property type="entry name" value="HISTIDYL-TRNA SYNTHETASE"/>
    <property type="match status" value="1"/>
</dbReference>
<comment type="catalytic activity">
    <reaction evidence="2">
        <text>tRNA(His) + L-histidine + ATP = L-histidyl-tRNA(His) + AMP + diphosphate + H(+)</text>
        <dbReference type="Rhea" id="RHEA:17313"/>
        <dbReference type="Rhea" id="RHEA-COMP:9665"/>
        <dbReference type="Rhea" id="RHEA-COMP:9689"/>
        <dbReference type="ChEBI" id="CHEBI:15378"/>
        <dbReference type="ChEBI" id="CHEBI:30616"/>
        <dbReference type="ChEBI" id="CHEBI:33019"/>
        <dbReference type="ChEBI" id="CHEBI:57595"/>
        <dbReference type="ChEBI" id="CHEBI:78442"/>
        <dbReference type="ChEBI" id="CHEBI:78527"/>
        <dbReference type="ChEBI" id="CHEBI:456215"/>
        <dbReference type="EC" id="6.1.1.21"/>
    </reaction>
</comment>
<name>A0AB94IVE4_9BACT</name>
<dbReference type="PANTHER" id="PTHR43707:SF1">
    <property type="entry name" value="HISTIDINE--TRNA LIGASE, MITOCHONDRIAL-RELATED"/>
    <property type="match status" value="1"/>
</dbReference>
<dbReference type="GO" id="GO:0004821">
    <property type="term" value="F:histidine-tRNA ligase activity"/>
    <property type="evidence" value="ECO:0007669"/>
    <property type="project" value="UniProtKB-UniRule"/>
</dbReference>
<dbReference type="EMBL" id="FP929056">
    <property type="protein sequence ID" value="CBL27720.1"/>
    <property type="molecule type" value="Genomic_DNA"/>
</dbReference>
<keyword evidence="2" id="KW-0030">Aminoacyl-tRNA synthetase</keyword>
<proteinExistence type="inferred from homology"/>
<comment type="subcellular location">
    <subcellularLocation>
        <location evidence="2">Cytoplasm</location>
    </subcellularLocation>
</comment>
<evidence type="ECO:0000259" key="5">
    <source>
        <dbReference type="PROSITE" id="PS50862"/>
    </source>
</evidence>
<dbReference type="PIRSF" id="PIRSF001549">
    <property type="entry name" value="His-tRNA_synth"/>
    <property type="match status" value="1"/>
</dbReference>
<feature type="binding site" evidence="3">
    <location>
        <position position="148"/>
    </location>
    <ligand>
        <name>L-histidine</name>
        <dbReference type="ChEBI" id="CHEBI:57595"/>
    </ligand>
</feature>
<feature type="binding site" evidence="3">
    <location>
        <begin position="283"/>
        <end position="284"/>
    </location>
    <ligand>
        <name>L-histidine</name>
        <dbReference type="ChEBI" id="CHEBI:57595"/>
    </ligand>
</feature>
<evidence type="ECO:0000256" key="4">
    <source>
        <dbReference type="SAM" id="MobiDB-lite"/>
    </source>
</evidence>
<evidence type="ECO:0000313" key="7">
    <source>
        <dbReference type="Proteomes" id="UP000008957"/>
    </source>
</evidence>